<reference evidence="8 9" key="1">
    <citation type="submission" date="2024-07" db="EMBL/GenBank/DDBJ databases">
        <title>Section-level genome sequencing and comparative genomics of Aspergillus sections Usti and Cavernicolus.</title>
        <authorList>
            <consortium name="Lawrence Berkeley National Laboratory"/>
            <person name="Nybo J.L."/>
            <person name="Vesth T.C."/>
            <person name="Theobald S."/>
            <person name="Frisvad J.C."/>
            <person name="Larsen T.O."/>
            <person name="Kjaerboelling I."/>
            <person name="Rothschild-Mancinelli K."/>
            <person name="Lyhne E.K."/>
            <person name="Kogle M.E."/>
            <person name="Barry K."/>
            <person name="Clum A."/>
            <person name="Na H."/>
            <person name="Ledsgaard L."/>
            <person name="Lin J."/>
            <person name="Lipzen A."/>
            <person name="Kuo A."/>
            <person name="Riley R."/>
            <person name="Mondo S."/>
            <person name="Labutti K."/>
            <person name="Haridas S."/>
            <person name="Pangalinan J."/>
            <person name="Salamov A.A."/>
            <person name="Simmons B.A."/>
            <person name="Magnuson J.K."/>
            <person name="Chen J."/>
            <person name="Drula E."/>
            <person name="Henrissat B."/>
            <person name="Wiebenga A."/>
            <person name="Lubbers R.J."/>
            <person name="Gomes A.C."/>
            <person name="Makela M.R."/>
            <person name="Stajich J."/>
            <person name="Grigoriev I.V."/>
            <person name="Mortensen U.H."/>
            <person name="De Vries R.P."/>
            <person name="Baker S.E."/>
            <person name="Andersen M.R."/>
        </authorList>
    </citation>
    <scope>NUCLEOTIDE SEQUENCE [LARGE SCALE GENOMIC DNA]</scope>
    <source>
        <strain evidence="8 9">CBS 209.92</strain>
    </source>
</reference>
<dbReference type="PANTHER" id="PTHR47425:SF2">
    <property type="entry name" value="FARB-RELATED"/>
    <property type="match status" value="1"/>
</dbReference>
<dbReference type="EMBL" id="JBFTWV010000229">
    <property type="protein sequence ID" value="KAL2783532.1"/>
    <property type="molecule type" value="Genomic_DNA"/>
</dbReference>
<dbReference type="PANTHER" id="PTHR47425">
    <property type="entry name" value="FARB-RELATED"/>
    <property type="match status" value="1"/>
</dbReference>
<keyword evidence="4" id="KW-0804">Transcription</keyword>
<dbReference type="PROSITE" id="PS00463">
    <property type="entry name" value="ZN2_CY6_FUNGAL_1"/>
    <property type="match status" value="1"/>
</dbReference>
<keyword evidence="2" id="KW-0805">Transcription regulation</keyword>
<dbReference type="SMART" id="SM00066">
    <property type="entry name" value="GAL4"/>
    <property type="match status" value="1"/>
</dbReference>
<dbReference type="CDD" id="cd12148">
    <property type="entry name" value="fungal_TF_MHR"/>
    <property type="match status" value="1"/>
</dbReference>
<dbReference type="InterPro" id="IPR007219">
    <property type="entry name" value="XnlR_reg_dom"/>
</dbReference>
<evidence type="ECO:0000256" key="5">
    <source>
        <dbReference type="ARBA" id="ARBA00023242"/>
    </source>
</evidence>
<dbReference type="SUPFAM" id="SSF57701">
    <property type="entry name" value="Zn2/Cys6 DNA-binding domain"/>
    <property type="match status" value="1"/>
</dbReference>
<organism evidence="8 9">
    <name type="scientific">Aspergillus keveii</name>
    <dbReference type="NCBI Taxonomy" id="714993"/>
    <lineage>
        <taxon>Eukaryota</taxon>
        <taxon>Fungi</taxon>
        <taxon>Dikarya</taxon>
        <taxon>Ascomycota</taxon>
        <taxon>Pezizomycotina</taxon>
        <taxon>Eurotiomycetes</taxon>
        <taxon>Eurotiomycetidae</taxon>
        <taxon>Eurotiales</taxon>
        <taxon>Aspergillaceae</taxon>
        <taxon>Aspergillus</taxon>
        <taxon>Aspergillus subgen. Nidulantes</taxon>
    </lineage>
</organism>
<gene>
    <name evidence="8" type="ORF">BJX66DRAFT_122324</name>
</gene>
<evidence type="ECO:0000256" key="3">
    <source>
        <dbReference type="ARBA" id="ARBA00023125"/>
    </source>
</evidence>
<dbReference type="InterPro" id="IPR001138">
    <property type="entry name" value="Zn2Cys6_DnaBD"/>
</dbReference>
<dbReference type="Pfam" id="PF04082">
    <property type="entry name" value="Fungal_trans"/>
    <property type="match status" value="1"/>
</dbReference>
<dbReference type="InterPro" id="IPR036864">
    <property type="entry name" value="Zn2-C6_fun-type_DNA-bd_sf"/>
</dbReference>
<dbReference type="CDD" id="cd00067">
    <property type="entry name" value="GAL4"/>
    <property type="match status" value="1"/>
</dbReference>
<evidence type="ECO:0000313" key="9">
    <source>
        <dbReference type="Proteomes" id="UP001610563"/>
    </source>
</evidence>
<evidence type="ECO:0000313" key="8">
    <source>
        <dbReference type="EMBL" id="KAL2783532.1"/>
    </source>
</evidence>
<evidence type="ECO:0000256" key="6">
    <source>
        <dbReference type="SAM" id="MobiDB-lite"/>
    </source>
</evidence>
<feature type="domain" description="Zn(2)-C6 fungal-type" evidence="7">
    <location>
        <begin position="25"/>
        <end position="57"/>
    </location>
</feature>
<keyword evidence="3" id="KW-0238">DNA-binding</keyword>
<dbReference type="Proteomes" id="UP001610563">
    <property type="component" value="Unassembled WGS sequence"/>
</dbReference>
<dbReference type="Pfam" id="PF00172">
    <property type="entry name" value="Zn_clus"/>
    <property type="match status" value="1"/>
</dbReference>
<evidence type="ECO:0000256" key="1">
    <source>
        <dbReference type="ARBA" id="ARBA00022723"/>
    </source>
</evidence>
<accession>A0ABR4FJV8</accession>
<name>A0ABR4FJV8_9EURO</name>
<dbReference type="Gene3D" id="4.10.240.10">
    <property type="entry name" value="Zn(2)-C6 fungal-type DNA-binding domain"/>
    <property type="match status" value="1"/>
</dbReference>
<evidence type="ECO:0000256" key="2">
    <source>
        <dbReference type="ARBA" id="ARBA00023015"/>
    </source>
</evidence>
<feature type="region of interest" description="Disordered" evidence="6">
    <location>
        <begin position="66"/>
        <end position="101"/>
    </location>
</feature>
<proteinExistence type="predicted"/>
<keyword evidence="9" id="KW-1185">Reference proteome</keyword>
<dbReference type="PROSITE" id="PS50048">
    <property type="entry name" value="ZN2_CY6_FUNGAL_2"/>
    <property type="match status" value="1"/>
</dbReference>
<sequence>MSSETIRVGPPTTRGYRQVKRATRACQHCHSRKVRCDGEKTGMPCTNCRFNGKLCQVFLGGRTSRKQLTLSRSRPEALQATQSRTEPPGRHASQSRSPSPCMRWAADGASLPLSYFKFLERPVLDELNPVERSVLETQECLHFPKKTEIGVFFHHYFLYVHPLLPVLDEASFWTAYQRPLQGSPKLPVLLVRAMLFSASCFVPTEVLHQCGYESPIAARDDLYRKAKLVYEAGIEKCALTVARASLLLTYCNSDSDVLANSAWLRIAISQARREQARQDRHPDTSTLRAHADLNLIWWCCLIRDRLISLGMRRPLQITITEFNHRKRGMAVNDLKDEIFNSKVYHWETKSALFHLLASLCKFAIAVTELITIIYPSCEDASPAQDTCAQIHTLEAARSSLIQWELDWITFLEGKNSELHPSISLFSSLVAIYYHSSRVALCNRLCYLLGSSEALDPVSLSQFEFCRSDLVTAVRSVADKVRQLSTLQLVDKLPISAVAYTTITEILLTIDPQDTQDTPTALFYGLNESLRLRYPIARVSNLIARALWLSEVFKQAAGGHNASTQSRSSTPSSSGPSCHPSLFGLPLQQYNTLLHYVDQSMSIPRGSVQETEILYATASSWKSWLPQDTVESDLSAVQEEEPDPVWMEALGNYFFGPGEHLYLSPSTVLAPETGSVCTSPLDCTAVNVGEISSLLPDTPNYISLPW</sequence>
<dbReference type="InterPro" id="IPR052761">
    <property type="entry name" value="Fungal_Detox/Toxin_TFs"/>
</dbReference>
<keyword evidence="1" id="KW-0479">Metal-binding</keyword>
<evidence type="ECO:0000259" key="7">
    <source>
        <dbReference type="PROSITE" id="PS50048"/>
    </source>
</evidence>
<comment type="caution">
    <text evidence="8">The sequence shown here is derived from an EMBL/GenBank/DDBJ whole genome shotgun (WGS) entry which is preliminary data.</text>
</comment>
<keyword evidence="5" id="KW-0539">Nucleus</keyword>
<protein>
    <recommendedName>
        <fullName evidence="7">Zn(2)-C6 fungal-type domain-containing protein</fullName>
    </recommendedName>
</protein>
<evidence type="ECO:0000256" key="4">
    <source>
        <dbReference type="ARBA" id="ARBA00023163"/>
    </source>
</evidence>